<protein>
    <submittedName>
        <fullName evidence="3">PaaI family thioesterase</fullName>
    </submittedName>
</protein>
<reference evidence="3 4" key="1">
    <citation type="journal article" date="2019" name="Int. J. Syst. Evol. Microbiol.">
        <title>The Global Catalogue of Microorganisms (GCM) 10K type strain sequencing project: providing services to taxonomists for standard genome sequencing and annotation.</title>
        <authorList>
            <consortium name="The Broad Institute Genomics Platform"/>
            <consortium name="The Broad Institute Genome Sequencing Center for Infectious Disease"/>
            <person name="Wu L."/>
            <person name="Ma J."/>
        </authorList>
    </citation>
    <scope>NUCLEOTIDE SEQUENCE [LARGE SCALE GENOMIC DNA]</scope>
    <source>
        <strain evidence="3 4">JCM 14736</strain>
    </source>
</reference>
<keyword evidence="4" id="KW-1185">Reference proteome</keyword>
<comment type="caution">
    <text evidence="3">The sequence shown here is derived from an EMBL/GenBank/DDBJ whole genome shotgun (WGS) entry which is preliminary data.</text>
</comment>
<dbReference type="NCBIfam" id="TIGR00369">
    <property type="entry name" value="unchar_dom_1"/>
    <property type="match status" value="1"/>
</dbReference>
<feature type="domain" description="Thioesterase" evidence="2">
    <location>
        <begin position="67"/>
        <end position="145"/>
    </location>
</feature>
<organism evidence="3 4">
    <name type="scientific">Leucobacter iarius</name>
    <dbReference type="NCBI Taxonomy" id="333963"/>
    <lineage>
        <taxon>Bacteria</taxon>
        <taxon>Bacillati</taxon>
        <taxon>Actinomycetota</taxon>
        <taxon>Actinomycetes</taxon>
        <taxon>Micrococcales</taxon>
        <taxon>Microbacteriaceae</taxon>
        <taxon>Leucobacter</taxon>
    </lineage>
</organism>
<evidence type="ECO:0000313" key="4">
    <source>
        <dbReference type="Proteomes" id="UP001500851"/>
    </source>
</evidence>
<evidence type="ECO:0000259" key="2">
    <source>
        <dbReference type="Pfam" id="PF03061"/>
    </source>
</evidence>
<dbReference type="CDD" id="cd03443">
    <property type="entry name" value="PaaI_thioesterase"/>
    <property type="match status" value="1"/>
</dbReference>
<dbReference type="RefSeq" id="WP_344032064.1">
    <property type="nucleotide sequence ID" value="NZ_BAAAOB010000002.1"/>
</dbReference>
<accession>A0ABN2LKI7</accession>
<dbReference type="InterPro" id="IPR006683">
    <property type="entry name" value="Thioestr_dom"/>
</dbReference>
<gene>
    <name evidence="3" type="ORF">GCM10009768_20960</name>
</gene>
<dbReference type="PANTHER" id="PTHR43240:SF1">
    <property type="entry name" value="BLR5584 PROTEIN"/>
    <property type="match status" value="1"/>
</dbReference>
<proteinExistence type="predicted"/>
<dbReference type="PANTHER" id="PTHR43240">
    <property type="entry name" value="1,4-DIHYDROXY-2-NAPHTHOYL-COA THIOESTERASE 1"/>
    <property type="match status" value="1"/>
</dbReference>
<evidence type="ECO:0000256" key="1">
    <source>
        <dbReference type="ARBA" id="ARBA00022801"/>
    </source>
</evidence>
<name>A0ABN2LKI7_9MICO</name>
<dbReference type="EMBL" id="BAAAOB010000002">
    <property type="protein sequence ID" value="GAA1791807.1"/>
    <property type="molecule type" value="Genomic_DNA"/>
</dbReference>
<dbReference type="SUPFAM" id="SSF54637">
    <property type="entry name" value="Thioesterase/thiol ester dehydrase-isomerase"/>
    <property type="match status" value="1"/>
</dbReference>
<dbReference type="Gene3D" id="3.10.129.10">
    <property type="entry name" value="Hotdog Thioesterase"/>
    <property type="match status" value="1"/>
</dbReference>
<dbReference type="InterPro" id="IPR003736">
    <property type="entry name" value="PAAI_dom"/>
</dbReference>
<dbReference type="InterPro" id="IPR029069">
    <property type="entry name" value="HotDog_dom_sf"/>
</dbReference>
<keyword evidence="1" id="KW-0378">Hydrolase</keyword>
<sequence>MTHRTDAGSTPPDPATMTGLEVLRAVRDSPEHGPSIGRFLGMELEAVEEGRATFVIAARPEYANPLGSLHGGIYATVLDSAMACAVHSRLGAGVRYGTLEMKINFLRTVPTDGSLLRATGTVVHLGRSTALAEGTITDERGRVVAHGTETCMIYG</sequence>
<dbReference type="Pfam" id="PF03061">
    <property type="entry name" value="4HBT"/>
    <property type="match status" value="1"/>
</dbReference>
<evidence type="ECO:0000313" key="3">
    <source>
        <dbReference type="EMBL" id="GAA1791807.1"/>
    </source>
</evidence>
<dbReference type="Proteomes" id="UP001500851">
    <property type="component" value="Unassembled WGS sequence"/>
</dbReference>